<feature type="compositionally biased region" description="Polar residues" evidence="1">
    <location>
        <begin position="976"/>
        <end position="990"/>
    </location>
</feature>
<proteinExistence type="predicted"/>
<protein>
    <submittedName>
        <fullName evidence="2">Uncharacterized protein</fullName>
    </submittedName>
</protein>
<dbReference type="EMBL" id="CCYA01000391">
    <property type="protein sequence ID" value="CEH16741.1"/>
    <property type="molecule type" value="Genomic_DNA"/>
</dbReference>
<feature type="compositionally biased region" description="Low complexity" evidence="1">
    <location>
        <begin position="27"/>
        <end position="38"/>
    </location>
</feature>
<feature type="region of interest" description="Disordered" evidence="1">
    <location>
        <begin position="740"/>
        <end position="824"/>
    </location>
</feature>
<feature type="compositionally biased region" description="Polar residues" evidence="1">
    <location>
        <begin position="1012"/>
        <end position="1025"/>
    </location>
</feature>
<feature type="region of interest" description="Disordered" evidence="1">
    <location>
        <begin position="452"/>
        <end position="526"/>
    </location>
</feature>
<feature type="region of interest" description="Disordered" evidence="1">
    <location>
        <begin position="1"/>
        <end position="52"/>
    </location>
</feature>
<feature type="compositionally biased region" description="Polar residues" evidence="1">
    <location>
        <begin position="813"/>
        <end position="824"/>
    </location>
</feature>
<dbReference type="AlphaFoldDB" id="A0A0P1BLF9"/>
<dbReference type="Proteomes" id="UP000054845">
    <property type="component" value="Unassembled WGS sequence"/>
</dbReference>
<feature type="compositionally biased region" description="Polar residues" evidence="1">
    <location>
        <begin position="755"/>
        <end position="774"/>
    </location>
</feature>
<feature type="compositionally biased region" description="Polar residues" evidence="1">
    <location>
        <begin position="845"/>
        <end position="867"/>
    </location>
</feature>
<feature type="compositionally biased region" description="Low complexity" evidence="1">
    <location>
        <begin position="938"/>
        <end position="947"/>
    </location>
</feature>
<feature type="compositionally biased region" description="Polar residues" evidence="1">
    <location>
        <begin position="880"/>
        <end position="893"/>
    </location>
</feature>
<feature type="compositionally biased region" description="Low complexity" evidence="1">
    <location>
        <begin position="483"/>
        <end position="494"/>
    </location>
</feature>
<organism evidence="2 3">
    <name type="scientific">Ceraceosorus bombacis</name>
    <dbReference type="NCBI Taxonomy" id="401625"/>
    <lineage>
        <taxon>Eukaryota</taxon>
        <taxon>Fungi</taxon>
        <taxon>Dikarya</taxon>
        <taxon>Basidiomycota</taxon>
        <taxon>Ustilaginomycotina</taxon>
        <taxon>Exobasidiomycetes</taxon>
        <taxon>Ceraceosorales</taxon>
        <taxon>Ceraceosoraceae</taxon>
        <taxon>Ceraceosorus</taxon>
    </lineage>
</organism>
<feature type="region of interest" description="Disordered" evidence="1">
    <location>
        <begin position="323"/>
        <end position="349"/>
    </location>
</feature>
<feature type="region of interest" description="Disordered" evidence="1">
    <location>
        <begin position="839"/>
        <end position="1057"/>
    </location>
</feature>
<feature type="compositionally biased region" description="Polar residues" evidence="1">
    <location>
        <begin position="460"/>
        <end position="471"/>
    </location>
</feature>
<evidence type="ECO:0000313" key="2">
    <source>
        <dbReference type="EMBL" id="CEH16741.1"/>
    </source>
</evidence>
<feature type="compositionally biased region" description="Polar residues" evidence="1">
    <location>
        <begin position="1043"/>
        <end position="1057"/>
    </location>
</feature>
<feature type="region of interest" description="Disordered" evidence="1">
    <location>
        <begin position="89"/>
        <end position="108"/>
    </location>
</feature>
<reference evidence="2 3" key="1">
    <citation type="submission" date="2014-09" db="EMBL/GenBank/DDBJ databases">
        <authorList>
            <person name="Magalhaes I.L.F."/>
            <person name="Oliveira U."/>
            <person name="Santos F.R."/>
            <person name="Vidigal T.H.D.A."/>
            <person name="Brescovit A.D."/>
            <person name="Santos A.J."/>
        </authorList>
    </citation>
    <scope>NUCLEOTIDE SEQUENCE [LARGE SCALE GENOMIC DNA]</scope>
</reference>
<accession>A0A0P1BLF9</accession>
<sequence>MYLPRSPALDPSGGKSFAGESSIKARSISTSTPASQSSRTHHTGLHPNTWAPATTAPASVQVHYHYLAGRYRDLSTEHGLGLAKLGSVDENAVPASGPDSNDADSRASHKASLGGIFLGAGPETASRGIERWDSTQTSAAKLHMPIGKKSRRETALQRMKQDDLLRRRIEGTKDVGRLKWEAKSALLSHSHPLAIILLARAAKLSSLSSCITLASLLTTGITRGSAPVVVLLERDPLRALSWCLDAAALLQQRSSARHRRGKSSPKEEERLRQQIASLLARLVRTTQADPMRQHGEEVKLPVARTLPAPELWSSLSGLLGWLSGPPQTPSSETPADLPGPDDEDEEGKSAAVLRSIAVDLALVRAVAITRATLAPGQSGWTQAVRREWDEVRDCADAAGRMDLSAMLAAAQTVCAELDKGKRGAIAGPAASLARACEESLVERSVRVVTTTNPADAAPLRSTSVKKSQNVQRSRRGSLDRMTSHSGSSDSRPPSLLFPVAGSSAPAQTTHTPVQVGKPDLSDGPARRQLGRTISLQPGSSRDRAAAVAAAQSARSLVPPRQSAIHARRPSSVCSDSPSLLFPNHDSDEDDASSAAALSSTRIPTGSQARPTSLWAAESEDATIRLPPSRGVAARRRVTSLYGEPSVMDASGTNATGSTASDYGYEPNGVFDPTASLRNAQRRRRVDSSATSASTALSVLSTAPSIAESMAWERERESPQAYAHFSLPSTDSASARLDVVGRKSDAQAPGAVDSLRSLSNTRTAAPRSEQAQASMHSGDGPAARSLTSRLEKTMTSSSSSSRASGVGLAHHRFPNSTSGTFGLSARQRTASNASISSLSSFVSSSNRQGRNGTLRSPISPTFPQSITTVAPPGNREGAATATMSPAITRPTDQPSADRAGSSASAINSLRRFGGSNGKTRPAVPSDLKGPSSTTAVGFPSSTSSPSRSAADENGTTQENGSKRASLAPLRPVEGYAAQNSNTLSSPGSANRRSFFGVDPTSAGTYGQDHAGVSNPNPNGATVSESESLMPLSPRPIDEQHPQEKSMTASSSRTASVHTNSDLDAALASAEDKSRLKTASACSRCGTRVVNAPVSKTGHVFCGRQCRMEHKAAEKKR</sequence>
<dbReference type="OrthoDB" id="3357532at2759"/>
<evidence type="ECO:0000313" key="3">
    <source>
        <dbReference type="Proteomes" id="UP000054845"/>
    </source>
</evidence>
<feature type="compositionally biased region" description="Polar residues" evidence="1">
    <location>
        <begin position="600"/>
        <end position="610"/>
    </location>
</feature>
<name>A0A0P1BLF9_9BASI</name>
<keyword evidence="3" id="KW-1185">Reference proteome</keyword>
<feature type="region of interest" description="Disordered" evidence="1">
    <location>
        <begin position="550"/>
        <end position="614"/>
    </location>
</feature>
<evidence type="ECO:0000256" key="1">
    <source>
        <dbReference type="SAM" id="MobiDB-lite"/>
    </source>
</evidence>